<dbReference type="Proteomes" id="UP000255102">
    <property type="component" value="Unassembled WGS sequence"/>
</dbReference>
<keyword evidence="8" id="KW-1185">Reference proteome</keyword>
<dbReference type="Pfam" id="PF03466">
    <property type="entry name" value="LysR_substrate"/>
    <property type="match status" value="1"/>
</dbReference>
<evidence type="ECO:0000313" key="7">
    <source>
        <dbReference type="EMBL" id="STY88070.1"/>
    </source>
</evidence>
<keyword evidence="4" id="KW-0804">Transcription</keyword>
<dbReference type="GO" id="GO:0003700">
    <property type="term" value="F:DNA-binding transcription factor activity"/>
    <property type="evidence" value="ECO:0007669"/>
    <property type="project" value="InterPro"/>
</dbReference>
<keyword evidence="2" id="KW-0805">Transcription regulation</keyword>
<dbReference type="SUPFAM" id="SSF46785">
    <property type="entry name" value="Winged helix' DNA-binding domain"/>
    <property type="match status" value="1"/>
</dbReference>
<dbReference type="EMBL" id="CP011158">
    <property type="protein sequence ID" value="ANB92259.1"/>
    <property type="molecule type" value="Genomic_DNA"/>
</dbReference>
<dbReference type="PANTHER" id="PTHR30537:SF26">
    <property type="entry name" value="GLYCINE CLEAVAGE SYSTEM TRANSCRIPTIONAL ACTIVATOR"/>
    <property type="match status" value="1"/>
</dbReference>
<evidence type="ECO:0000256" key="2">
    <source>
        <dbReference type="ARBA" id="ARBA00023015"/>
    </source>
</evidence>
<evidence type="ECO:0000313" key="8">
    <source>
        <dbReference type="Proteomes" id="UP000076765"/>
    </source>
</evidence>
<dbReference type="FunFam" id="1.10.10.10:FF:000001">
    <property type="entry name" value="LysR family transcriptional regulator"/>
    <property type="match status" value="1"/>
</dbReference>
<protein>
    <submittedName>
        <fullName evidence="7">Gcv operon activator</fullName>
    </submittedName>
    <submittedName>
        <fullName evidence="6">LysR family transcriptional regulator</fullName>
    </submittedName>
</protein>
<dbReference type="GO" id="GO:0043565">
    <property type="term" value="F:sequence-specific DNA binding"/>
    <property type="evidence" value="ECO:0007669"/>
    <property type="project" value="TreeGrafter"/>
</dbReference>
<sequence length="319" mass="35974">MKRSIPSLQSLLCFEAVAKHGSHTHAAQALFMTQSAVSRQVKQLEEYLGVALFARTRHGVELTTAGRMYLKSVTSHLLGLERSTVDLMNHKGLGGVLKLGVVPTFANRWLLPKLHDFNERHPKINLHLETSTKPFLFSENMFDAAIFAGTPQQIRQWPGVQAHHLMDESLVLVASPKLLIERFGESVIAANGECDLADNELSKMPLLQQTTRPTIWQEWFLANHIDHYSPFSGQRYELFSMLAVAAAQGMGMALIPKMLIEQELQSRQLIIISDKTLDSHRAYYIVHANQDISPMVDSFVKWVKSYLQKRPNTMGLFVA</sequence>
<evidence type="ECO:0000256" key="3">
    <source>
        <dbReference type="ARBA" id="ARBA00023125"/>
    </source>
</evidence>
<evidence type="ECO:0000256" key="1">
    <source>
        <dbReference type="ARBA" id="ARBA00009437"/>
    </source>
</evidence>
<dbReference type="PROSITE" id="PS50931">
    <property type="entry name" value="HTH_LYSR"/>
    <property type="match status" value="1"/>
</dbReference>
<dbReference type="PRINTS" id="PR00039">
    <property type="entry name" value="HTHLYSR"/>
</dbReference>
<reference evidence="6 8" key="1">
    <citation type="submission" date="2015-04" db="EMBL/GenBank/DDBJ databases">
        <authorList>
            <person name="Calcutt M.J."/>
            <person name="Foecking M.F."/>
        </authorList>
    </citation>
    <scope>NUCLEOTIDE SEQUENCE [LARGE SCALE GENOMIC DNA]</scope>
    <source>
        <strain evidence="6 8">199/55</strain>
    </source>
</reference>
<evidence type="ECO:0000313" key="9">
    <source>
        <dbReference type="Proteomes" id="UP000255102"/>
    </source>
</evidence>
<evidence type="ECO:0000259" key="5">
    <source>
        <dbReference type="PROSITE" id="PS50931"/>
    </source>
</evidence>
<dbReference type="PANTHER" id="PTHR30537">
    <property type="entry name" value="HTH-TYPE TRANSCRIPTIONAL REGULATOR"/>
    <property type="match status" value="1"/>
</dbReference>
<dbReference type="AlphaFoldDB" id="A0A378PPM9"/>
<dbReference type="KEGG" id="moi:MOVS_10085"/>
<reference evidence="7 9" key="2">
    <citation type="submission" date="2018-06" db="EMBL/GenBank/DDBJ databases">
        <authorList>
            <consortium name="Pathogen Informatics"/>
            <person name="Doyle S."/>
        </authorList>
    </citation>
    <scope>NUCLEOTIDE SEQUENCE [LARGE SCALE GENOMIC DNA]</scope>
    <source>
        <strain evidence="7 9">NCTC11227</strain>
    </source>
</reference>
<accession>A0A378PPM9</accession>
<dbReference type="EMBL" id="UGPW01000001">
    <property type="protein sequence ID" value="STY88070.1"/>
    <property type="molecule type" value="Genomic_DNA"/>
</dbReference>
<dbReference type="Proteomes" id="UP000076765">
    <property type="component" value="Chromosome"/>
</dbReference>
<feature type="domain" description="HTH lysR-type" evidence="5">
    <location>
        <begin position="6"/>
        <end position="63"/>
    </location>
</feature>
<dbReference type="RefSeq" id="WP_063514811.1">
    <property type="nucleotide sequence ID" value="NZ_CP011158.1"/>
</dbReference>
<dbReference type="Gene3D" id="3.40.190.10">
    <property type="entry name" value="Periplasmic binding protein-like II"/>
    <property type="match status" value="2"/>
</dbReference>
<proteinExistence type="inferred from homology"/>
<dbReference type="Pfam" id="PF00126">
    <property type="entry name" value="HTH_1"/>
    <property type="match status" value="1"/>
</dbReference>
<dbReference type="STRING" id="29433.MOVS_10085"/>
<keyword evidence="3" id="KW-0238">DNA-binding</keyword>
<organism evidence="7 9">
    <name type="scientific">Moraxella ovis</name>
    <dbReference type="NCBI Taxonomy" id="29433"/>
    <lineage>
        <taxon>Bacteria</taxon>
        <taxon>Pseudomonadati</taxon>
        <taxon>Pseudomonadota</taxon>
        <taxon>Gammaproteobacteria</taxon>
        <taxon>Moraxellales</taxon>
        <taxon>Moraxellaceae</taxon>
        <taxon>Moraxella</taxon>
    </lineage>
</organism>
<name>A0A378PPM9_9GAMM</name>
<evidence type="ECO:0000313" key="6">
    <source>
        <dbReference type="EMBL" id="ANB92259.1"/>
    </source>
</evidence>
<dbReference type="Gene3D" id="1.10.10.10">
    <property type="entry name" value="Winged helix-like DNA-binding domain superfamily/Winged helix DNA-binding domain"/>
    <property type="match status" value="1"/>
</dbReference>
<dbReference type="InterPro" id="IPR058163">
    <property type="entry name" value="LysR-type_TF_proteobact-type"/>
</dbReference>
<evidence type="ECO:0000256" key="4">
    <source>
        <dbReference type="ARBA" id="ARBA00023163"/>
    </source>
</evidence>
<dbReference type="SUPFAM" id="SSF53850">
    <property type="entry name" value="Periplasmic binding protein-like II"/>
    <property type="match status" value="1"/>
</dbReference>
<dbReference type="InterPro" id="IPR036390">
    <property type="entry name" value="WH_DNA-bd_sf"/>
</dbReference>
<gene>
    <name evidence="7" type="primary">gcvA_2</name>
    <name evidence="6" type="ORF">MOVS_10085</name>
    <name evidence="7" type="ORF">NCTC11227_02099</name>
</gene>
<dbReference type="GO" id="GO:0006351">
    <property type="term" value="P:DNA-templated transcription"/>
    <property type="evidence" value="ECO:0007669"/>
    <property type="project" value="TreeGrafter"/>
</dbReference>
<dbReference type="InterPro" id="IPR036388">
    <property type="entry name" value="WH-like_DNA-bd_sf"/>
</dbReference>
<dbReference type="InterPro" id="IPR000847">
    <property type="entry name" value="LysR_HTH_N"/>
</dbReference>
<dbReference type="InterPro" id="IPR005119">
    <property type="entry name" value="LysR_subst-bd"/>
</dbReference>
<comment type="similarity">
    <text evidence="1">Belongs to the LysR transcriptional regulatory family.</text>
</comment>